<feature type="compositionally biased region" description="Gly residues" evidence="1">
    <location>
        <begin position="11"/>
        <end position="35"/>
    </location>
</feature>
<organism evidence="2 3">
    <name type="scientific">Erythranthe guttata</name>
    <name type="common">Yellow monkey flower</name>
    <name type="synonym">Mimulus guttatus</name>
    <dbReference type="NCBI Taxonomy" id="4155"/>
    <lineage>
        <taxon>Eukaryota</taxon>
        <taxon>Viridiplantae</taxon>
        <taxon>Streptophyta</taxon>
        <taxon>Embryophyta</taxon>
        <taxon>Tracheophyta</taxon>
        <taxon>Spermatophyta</taxon>
        <taxon>Magnoliopsida</taxon>
        <taxon>eudicotyledons</taxon>
        <taxon>Gunneridae</taxon>
        <taxon>Pentapetalae</taxon>
        <taxon>asterids</taxon>
        <taxon>lamiids</taxon>
        <taxon>Lamiales</taxon>
        <taxon>Phrymaceae</taxon>
        <taxon>Erythranthe</taxon>
    </lineage>
</organism>
<keyword evidence="3" id="KW-1185">Reference proteome</keyword>
<feature type="non-terminal residue" evidence="2">
    <location>
        <position position="1"/>
    </location>
</feature>
<feature type="region of interest" description="Disordered" evidence="1">
    <location>
        <begin position="1"/>
        <end position="48"/>
    </location>
</feature>
<accession>A0A022RVG7</accession>
<reference evidence="2 3" key="1">
    <citation type="journal article" date="2013" name="Proc. Natl. Acad. Sci. U.S.A.">
        <title>Fine-scale variation in meiotic recombination in Mimulus inferred from population shotgun sequencing.</title>
        <authorList>
            <person name="Hellsten U."/>
            <person name="Wright K.M."/>
            <person name="Jenkins J."/>
            <person name="Shu S."/>
            <person name="Yuan Y."/>
            <person name="Wessler S.R."/>
            <person name="Schmutz J."/>
            <person name="Willis J.H."/>
            <person name="Rokhsar D.S."/>
        </authorList>
    </citation>
    <scope>NUCLEOTIDE SEQUENCE [LARGE SCALE GENOMIC DNA]</scope>
    <source>
        <strain evidence="3">cv. DUN x IM62</strain>
    </source>
</reference>
<dbReference type="EMBL" id="KI630214">
    <property type="protein sequence ID" value="EYU44507.1"/>
    <property type="molecule type" value="Genomic_DNA"/>
</dbReference>
<gene>
    <name evidence="2" type="ORF">MIMGU_mgv1a0260092mg</name>
</gene>
<evidence type="ECO:0000313" key="3">
    <source>
        <dbReference type="Proteomes" id="UP000030748"/>
    </source>
</evidence>
<sequence>TDVHRHVGRRQSGGGRGRGGVGRHSGGGGGGGGGQWRPALQTITELGI</sequence>
<evidence type="ECO:0000256" key="1">
    <source>
        <dbReference type="SAM" id="MobiDB-lite"/>
    </source>
</evidence>
<name>A0A022RVG7_ERYGU</name>
<dbReference type="AlphaFoldDB" id="A0A022RVG7"/>
<proteinExistence type="predicted"/>
<protein>
    <submittedName>
        <fullName evidence="2">Uncharacterized protein</fullName>
    </submittedName>
</protein>
<dbReference type="Proteomes" id="UP000030748">
    <property type="component" value="Unassembled WGS sequence"/>
</dbReference>
<evidence type="ECO:0000313" key="2">
    <source>
        <dbReference type="EMBL" id="EYU44507.1"/>
    </source>
</evidence>